<proteinExistence type="predicted"/>
<name>A0A1H2DRJ2_9BACT</name>
<keyword evidence="2" id="KW-1185">Reference proteome</keyword>
<dbReference type="SUPFAM" id="SSF56112">
    <property type="entry name" value="Protein kinase-like (PK-like)"/>
    <property type="match status" value="1"/>
</dbReference>
<dbReference type="EMBL" id="FNLL01000002">
    <property type="protein sequence ID" value="SDT85517.1"/>
    <property type="molecule type" value="Genomic_DNA"/>
</dbReference>
<protein>
    <submittedName>
        <fullName evidence="1">Phosphotransferase enzyme family protein</fullName>
    </submittedName>
</protein>
<dbReference type="AlphaFoldDB" id="A0A1H2DRJ2"/>
<reference evidence="2" key="1">
    <citation type="submission" date="2016-10" db="EMBL/GenBank/DDBJ databases">
        <authorList>
            <person name="Varghese N."/>
            <person name="Submissions S."/>
        </authorList>
    </citation>
    <scope>NUCLEOTIDE SEQUENCE [LARGE SCALE GENOMIC DNA]</scope>
    <source>
        <strain evidence="2">DSM 3384</strain>
    </source>
</reference>
<evidence type="ECO:0000313" key="2">
    <source>
        <dbReference type="Proteomes" id="UP000199608"/>
    </source>
</evidence>
<dbReference type="InterPro" id="IPR011009">
    <property type="entry name" value="Kinase-like_dom_sf"/>
</dbReference>
<dbReference type="Proteomes" id="UP000199608">
    <property type="component" value="Unassembled WGS sequence"/>
</dbReference>
<organism evidence="1 2">
    <name type="scientific">Desulfobacula phenolica</name>
    <dbReference type="NCBI Taxonomy" id="90732"/>
    <lineage>
        <taxon>Bacteria</taxon>
        <taxon>Pseudomonadati</taxon>
        <taxon>Thermodesulfobacteriota</taxon>
        <taxon>Desulfobacteria</taxon>
        <taxon>Desulfobacterales</taxon>
        <taxon>Desulfobacteraceae</taxon>
        <taxon>Desulfobacula</taxon>
    </lineage>
</organism>
<dbReference type="GO" id="GO:0016740">
    <property type="term" value="F:transferase activity"/>
    <property type="evidence" value="ECO:0007669"/>
    <property type="project" value="UniProtKB-KW"/>
</dbReference>
<sequence>MDPVEKHIHKLSSQLVQKTGDNSTLQGLQKCSGGNNKSWIVRTKENSYFLKHYFFSKKDKRDRLGAEISFVGFAGHSGIKNIPRLLAMDRRNLLGLFQFIEGRKPTEEDIELDYIKQALGFIRKLNYGNKGSALHSLPYASDACFSIAEHIASLERRFKSLQDIVQTDSVCLEAKQFISEVLYPEWKGLKPVIKKKIVGSGIKLEQRLCLEETIISPSDFGFHNSILTKKKLFFIDFEYAGWDDPAKMICDFFCQPEIPVPLDYFTCFVNDVSSMIYGRNKKNTLTRRSKLLFPLYRLKWCCIMLNDFVPAAGKRKKFAFFGEDRRQIQLIKAICYLKASNLKDWF</sequence>
<accession>A0A1H2DRJ2</accession>
<gene>
    <name evidence="1" type="ORF">SAMN04487931_10236</name>
</gene>
<evidence type="ECO:0000313" key="1">
    <source>
        <dbReference type="EMBL" id="SDT85517.1"/>
    </source>
</evidence>
<keyword evidence="1" id="KW-0808">Transferase</keyword>